<reference evidence="12" key="2">
    <citation type="submission" date="2025-09" db="UniProtKB">
        <authorList>
            <consortium name="Ensembl"/>
        </authorList>
    </citation>
    <scope>IDENTIFICATION</scope>
</reference>
<dbReference type="Proteomes" id="UP000694388">
    <property type="component" value="Unplaced"/>
</dbReference>
<comment type="subcellular location">
    <subcellularLocation>
        <location evidence="1">Cell membrane</location>
        <topology evidence="1">Multi-pass membrane protein</topology>
    </subcellularLocation>
    <subcellularLocation>
        <location evidence="11">Membrane</location>
        <topology evidence="11">Multi-pass membrane protein</topology>
    </subcellularLocation>
</comment>
<evidence type="ECO:0000256" key="11">
    <source>
        <dbReference type="RuleBase" id="RU361218"/>
    </source>
</evidence>
<evidence type="ECO:0000256" key="1">
    <source>
        <dbReference type="ARBA" id="ARBA00004651"/>
    </source>
</evidence>
<sequence length="238" mass="26802">MAVGDLERCVQYFLCAINFLFWIICLALLLRLRTSQRLEDSMMALTYGSSLPELWVQRSAVRPVLVAVTAFLALVAGAGMWGAARGSTIILILYGVSLFIMLCTEVASGAWNLENTNGLTAGDILSLRISMKSYVKESKFTYMLAWDMIQEEKHCCGVRNFMDWMETELMAPPDSCCKIFYRGCGRQALNYNPGQVFQKDRGPAQPARLLLQSSQIYHSPFICFFFPLASPFHLYNSP</sequence>
<keyword evidence="10" id="KW-1015">Disulfide bond</keyword>
<dbReference type="PANTHER" id="PTHR19282">
    <property type="entry name" value="TETRASPANIN"/>
    <property type="match status" value="1"/>
</dbReference>
<feature type="transmembrane region" description="Helical" evidence="11">
    <location>
        <begin position="64"/>
        <end position="84"/>
    </location>
</feature>
<proteinExistence type="inferred from homology"/>
<comment type="caution">
    <text evidence="11">Lacks conserved residue(s) required for the propagation of feature annotation.</text>
</comment>
<organism evidence="12 13">
    <name type="scientific">Eptatretus burgeri</name>
    <name type="common">Inshore hagfish</name>
    <dbReference type="NCBI Taxonomy" id="7764"/>
    <lineage>
        <taxon>Eukaryota</taxon>
        <taxon>Metazoa</taxon>
        <taxon>Chordata</taxon>
        <taxon>Craniata</taxon>
        <taxon>Vertebrata</taxon>
        <taxon>Cyclostomata</taxon>
        <taxon>Myxini</taxon>
        <taxon>Myxiniformes</taxon>
        <taxon>Myxinidae</taxon>
        <taxon>Eptatretinae</taxon>
        <taxon>Eptatretus</taxon>
    </lineage>
</organism>
<evidence type="ECO:0000256" key="6">
    <source>
        <dbReference type="ARBA" id="ARBA00022989"/>
    </source>
</evidence>
<feature type="disulfide bond" evidence="10">
    <location>
        <begin position="156"/>
        <end position="176"/>
    </location>
</feature>
<keyword evidence="5 11" id="KW-0812">Transmembrane</keyword>
<dbReference type="InterPro" id="IPR008952">
    <property type="entry name" value="Tetraspanin_EC2_sf"/>
</dbReference>
<keyword evidence="7 11" id="KW-0472">Membrane</keyword>
<evidence type="ECO:0000256" key="3">
    <source>
        <dbReference type="ARBA" id="ARBA00022475"/>
    </source>
</evidence>
<dbReference type="PANTHER" id="PTHR19282:SF462">
    <property type="entry name" value="TETRASPANIN-12"/>
    <property type="match status" value="1"/>
</dbReference>
<feature type="transmembrane region" description="Helical" evidence="11">
    <location>
        <begin position="91"/>
        <end position="111"/>
    </location>
</feature>
<dbReference type="Gene3D" id="1.10.1450.10">
    <property type="entry name" value="Tetraspanin"/>
    <property type="match status" value="1"/>
</dbReference>
<dbReference type="GO" id="GO:0001525">
    <property type="term" value="P:angiogenesis"/>
    <property type="evidence" value="ECO:0007669"/>
    <property type="project" value="UniProtKB-KW"/>
</dbReference>
<keyword evidence="13" id="KW-1185">Reference proteome</keyword>
<keyword evidence="9" id="KW-0449">Lipoprotein</keyword>
<dbReference type="SUPFAM" id="SSF48652">
    <property type="entry name" value="Tetraspanin"/>
    <property type="match status" value="1"/>
</dbReference>
<dbReference type="Pfam" id="PF00335">
    <property type="entry name" value="Tetraspanin"/>
    <property type="match status" value="1"/>
</dbReference>
<dbReference type="PIRSF" id="PIRSF002419">
    <property type="entry name" value="Tetraspanin"/>
    <property type="match status" value="1"/>
</dbReference>
<evidence type="ECO:0000256" key="2">
    <source>
        <dbReference type="ARBA" id="ARBA00006840"/>
    </source>
</evidence>
<dbReference type="GO" id="GO:0005886">
    <property type="term" value="C:plasma membrane"/>
    <property type="evidence" value="ECO:0007669"/>
    <property type="project" value="UniProtKB-SubCell"/>
</dbReference>
<dbReference type="InterPro" id="IPR018499">
    <property type="entry name" value="Tetraspanin/Peripherin"/>
</dbReference>
<dbReference type="InterPro" id="IPR000301">
    <property type="entry name" value="Tetraspanin_animals"/>
</dbReference>
<keyword evidence="4" id="KW-0037">Angiogenesis</keyword>
<comment type="similarity">
    <text evidence="2 11">Belongs to the tetraspanin (TM4SF) family.</text>
</comment>
<evidence type="ECO:0000256" key="9">
    <source>
        <dbReference type="ARBA" id="ARBA00023288"/>
    </source>
</evidence>
<evidence type="ECO:0000256" key="5">
    <source>
        <dbReference type="ARBA" id="ARBA00022692"/>
    </source>
</evidence>
<evidence type="ECO:0000313" key="13">
    <source>
        <dbReference type="Proteomes" id="UP000694388"/>
    </source>
</evidence>
<evidence type="ECO:0000256" key="8">
    <source>
        <dbReference type="ARBA" id="ARBA00023139"/>
    </source>
</evidence>
<dbReference type="Ensembl" id="ENSEBUT00000015427.1">
    <property type="protein sequence ID" value="ENSEBUP00000014851.1"/>
    <property type="gene ID" value="ENSEBUG00000009368.1"/>
</dbReference>
<keyword evidence="3" id="KW-1003">Cell membrane</keyword>
<dbReference type="AlphaFoldDB" id="A0A8C4QG28"/>
<feature type="transmembrane region" description="Helical" evidence="11">
    <location>
        <begin position="12"/>
        <end position="32"/>
    </location>
</feature>
<reference evidence="12" key="1">
    <citation type="submission" date="2025-08" db="UniProtKB">
        <authorList>
            <consortium name="Ensembl"/>
        </authorList>
    </citation>
    <scope>IDENTIFICATION</scope>
</reference>
<keyword evidence="8" id="KW-0564">Palmitate</keyword>
<evidence type="ECO:0000256" key="7">
    <source>
        <dbReference type="ARBA" id="ARBA00023136"/>
    </source>
</evidence>
<evidence type="ECO:0000313" key="12">
    <source>
        <dbReference type="Ensembl" id="ENSEBUP00000014851.1"/>
    </source>
</evidence>
<evidence type="ECO:0000256" key="4">
    <source>
        <dbReference type="ARBA" id="ARBA00022657"/>
    </source>
</evidence>
<accession>A0A8C4QG28</accession>
<protein>
    <recommendedName>
        <fullName evidence="11">Tetraspanin</fullName>
    </recommendedName>
</protein>
<keyword evidence="6 11" id="KW-1133">Transmembrane helix</keyword>
<name>A0A8C4QG28_EPTBU</name>
<evidence type="ECO:0000256" key="10">
    <source>
        <dbReference type="PIRSR" id="PIRSR002419-1"/>
    </source>
</evidence>